<evidence type="ECO:0000313" key="2">
    <source>
        <dbReference type="EMBL" id="PQP98393.1"/>
    </source>
</evidence>
<gene>
    <name evidence="2" type="ORF">Pyn_30516</name>
</gene>
<protein>
    <submittedName>
        <fullName evidence="2">Uncharacterized protein</fullName>
    </submittedName>
</protein>
<dbReference type="EMBL" id="PJQY01001899">
    <property type="protein sequence ID" value="PQP98393.1"/>
    <property type="molecule type" value="Genomic_DNA"/>
</dbReference>
<reference evidence="2 3" key="1">
    <citation type="submission" date="2018-02" db="EMBL/GenBank/DDBJ databases">
        <title>Draft genome of wild Prunus yedoensis var. nudiflora.</title>
        <authorList>
            <person name="Baek S."/>
            <person name="Kim J.-H."/>
            <person name="Choi K."/>
            <person name="Kim G.-B."/>
            <person name="Cho A."/>
            <person name="Jang H."/>
            <person name="Shin C.-H."/>
            <person name="Yu H.-J."/>
            <person name="Mun J.-H."/>
        </authorList>
    </citation>
    <scope>NUCLEOTIDE SEQUENCE [LARGE SCALE GENOMIC DNA]</scope>
    <source>
        <strain evidence="3">cv. Jeju island</strain>
        <tissue evidence="2">Leaf</tissue>
    </source>
</reference>
<sequence>MQIGTPSPKASKGKKASAVLSRPSTPVAAVPRVAALLLAGATAVASTAALTSRATAGVGARKTLAHRTVPSSPLVRPSVAAAPGRKRGREAPSTEAASVEATPAGSVVVETAVLEQPRKKTSLFSRRARMRRKFL</sequence>
<name>A0A314Y3G6_PRUYE</name>
<proteinExistence type="predicted"/>
<accession>A0A314Y3G6</accession>
<dbReference type="Proteomes" id="UP000250321">
    <property type="component" value="Unassembled WGS sequence"/>
</dbReference>
<evidence type="ECO:0000313" key="3">
    <source>
        <dbReference type="Proteomes" id="UP000250321"/>
    </source>
</evidence>
<feature type="region of interest" description="Disordered" evidence="1">
    <location>
        <begin position="1"/>
        <end position="24"/>
    </location>
</feature>
<feature type="region of interest" description="Disordered" evidence="1">
    <location>
        <begin position="64"/>
        <end position="102"/>
    </location>
</feature>
<evidence type="ECO:0000256" key="1">
    <source>
        <dbReference type="SAM" id="MobiDB-lite"/>
    </source>
</evidence>
<comment type="caution">
    <text evidence="2">The sequence shown here is derived from an EMBL/GenBank/DDBJ whole genome shotgun (WGS) entry which is preliminary data.</text>
</comment>
<dbReference type="AlphaFoldDB" id="A0A314Y3G6"/>
<organism evidence="2 3">
    <name type="scientific">Prunus yedoensis var. nudiflora</name>
    <dbReference type="NCBI Taxonomy" id="2094558"/>
    <lineage>
        <taxon>Eukaryota</taxon>
        <taxon>Viridiplantae</taxon>
        <taxon>Streptophyta</taxon>
        <taxon>Embryophyta</taxon>
        <taxon>Tracheophyta</taxon>
        <taxon>Spermatophyta</taxon>
        <taxon>Magnoliopsida</taxon>
        <taxon>eudicotyledons</taxon>
        <taxon>Gunneridae</taxon>
        <taxon>Pentapetalae</taxon>
        <taxon>rosids</taxon>
        <taxon>fabids</taxon>
        <taxon>Rosales</taxon>
        <taxon>Rosaceae</taxon>
        <taxon>Amygdaloideae</taxon>
        <taxon>Amygdaleae</taxon>
        <taxon>Prunus</taxon>
    </lineage>
</organism>
<feature type="compositionally biased region" description="Low complexity" evidence="1">
    <location>
        <begin position="1"/>
        <end position="10"/>
    </location>
</feature>
<keyword evidence="3" id="KW-1185">Reference proteome</keyword>